<keyword evidence="3" id="KW-1185">Reference proteome</keyword>
<evidence type="ECO:0000313" key="2">
    <source>
        <dbReference type="EMBL" id="KOH46329.1"/>
    </source>
</evidence>
<organism evidence="2 3">
    <name type="scientific">Sunxiuqinia dokdonensis</name>
    <dbReference type="NCBI Taxonomy" id="1409788"/>
    <lineage>
        <taxon>Bacteria</taxon>
        <taxon>Pseudomonadati</taxon>
        <taxon>Bacteroidota</taxon>
        <taxon>Bacteroidia</taxon>
        <taxon>Marinilabiliales</taxon>
        <taxon>Prolixibacteraceae</taxon>
        <taxon>Sunxiuqinia</taxon>
    </lineage>
</organism>
<dbReference type="Proteomes" id="UP000036958">
    <property type="component" value="Unassembled WGS sequence"/>
</dbReference>
<accession>A0A0L8VCY9</accession>
<evidence type="ECO:0000313" key="3">
    <source>
        <dbReference type="Proteomes" id="UP000036958"/>
    </source>
</evidence>
<dbReference type="InterPro" id="IPR025536">
    <property type="entry name" value="DUF4422"/>
</dbReference>
<gene>
    <name evidence="2" type="ORF">NC99_08660</name>
</gene>
<dbReference type="EMBL" id="LGIA01000032">
    <property type="protein sequence ID" value="KOH46329.1"/>
    <property type="molecule type" value="Genomic_DNA"/>
</dbReference>
<feature type="domain" description="DUF4422" evidence="1">
    <location>
        <begin position="9"/>
        <end position="251"/>
    </location>
</feature>
<dbReference type="STRING" id="1409788.NC99_08660"/>
<sequence>MQNESHLEIYTFFYKTAPVIAGDLPYLPMMAGNALVQNSDLLGDDTGDTISEKNRYYSELTGIYWVWKNTQQDIVGSVHYRRFFSQKDEPLPYRIKRFFYYFAGLQKKRFGLIYTKNIALFKPRILTEDEILALLQTHDLILPQQRKLKYTVRRHYARYHNPSDLELIEAIINERCPDYLNALQQVLDGKRLYANNMFIMKRPDFDRCMSWLFDLLFEFERRIKLSDYQGYQERIMGFMAERLFNVWFAHENLRIKELPVIYFKHFKFEK</sequence>
<proteinExistence type="predicted"/>
<comment type="caution">
    <text evidence="2">The sequence shown here is derived from an EMBL/GenBank/DDBJ whole genome shotgun (WGS) entry which is preliminary data.</text>
</comment>
<dbReference type="RefSeq" id="WP_053180069.1">
    <property type="nucleotide sequence ID" value="NZ_LGIA01000032.1"/>
</dbReference>
<reference evidence="3" key="1">
    <citation type="submission" date="2015-07" db="EMBL/GenBank/DDBJ databases">
        <title>Genome sequencing of Sunxiuqinia dokdonensis strain SK.</title>
        <authorList>
            <person name="Ahn S."/>
            <person name="Kim B.-C."/>
        </authorList>
    </citation>
    <scope>NUCLEOTIDE SEQUENCE [LARGE SCALE GENOMIC DNA]</scope>
    <source>
        <strain evidence="3">SK</strain>
    </source>
</reference>
<protein>
    <recommendedName>
        <fullName evidence="1">DUF4422 domain-containing protein</fullName>
    </recommendedName>
</protein>
<dbReference type="Pfam" id="PF14393">
    <property type="entry name" value="DUF4422"/>
    <property type="match status" value="1"/>
</dbReference>
<evidence type="ECO:0000259" key="1">
    <source>
        <dbReference type="Pfam" id="PF14393"/>
    </source>
</evidence>
<dbReference type="AlphaFoldDB" id="A0A0L8VCY9"/>
<name>A0A0L8VCY9_9BACT</name>